<dbReference type="InterPro" id="IPR037523">
    <property type="entry name" value="VOC_core"/>
</dbReference>
<dbReference type="PROSITE" id="PS51819">
    <property type="entry name" value="VOC"/>
    <property type="match status" value="1"/>
</dbReference>
<dbReference type="Pfam" id="PF00903">
    <property type="entry name" value="Glyoxalase"/>
    <property type="match status" value="1"/>
</dbReference>
<dbReference type="OMA" id="PFGHVWT"/>
<evidence type="ECO:0000259" key="1">
    <source>
        <dbReference type="PROSITE" id="PS51819"/>
    </source>
</evidence>
<proteinExistence type="predicted"/>
<organism evidence="2 3">
    <name type="scientific">Klebsormidium nitens</name>
    <name type="common">Green alga</name>
    <name type="synonym">Ulothrix nitens</name>
    <dbReference type="NCBI Taxonomy" id="105231"/>
    <lineage>
        <taxon>Eukaryota</taxon>
        <taxon>Viridiplantae</taxon>
        <taxon>Streptophyta</taxon>
        <taxon>Klebsormidiophyceae</taxon>
        <taxon>Klebsormidiales</taxon>
        <taxon>Klebsormidiaceae</taxon>
        <taxon>Klebsormidium</taxon>
    </lineage>
</organism>
<feature type="domain" description="VOC" evidence="1">
    <location>
        <begin position="51"/>
        <end position="176"/>
    </location>
</feature>
<dbReference type="PANTHER" id="PTHR34109">
    <property type="entry name" value="BNAUNNG04460D PROTEIN-RELATED"/>
    <property type="match status" value="1"/>
</dbReference>
<dbReference type="Gene3D" id="3.30.720.110">
    <property type="match status" value="1"/>
</dbReference>
<dbReference type="SUPFAM" id="SSF54593">
    <property type="entry name" value="Glyoxalase/Bleomycin resistance protein/Dihydroxybiphenyl dioxygenase"/>
    <property type="match status" value="1"/>
</dbReference>
<evidence type="ECO:0000313" key="3">
    <source>
        <dbReference type="Proteomes" id="UP000054558"/>
    </source>
</evidence>
<accession>A0A1Y1I2B1</accession>
<reference evidence="2 3" key="1">
    <citation type="journal article" date="2014" name="Nat. Commun.">
        <title>Klebsormidium flaccidum genome reveals primary factors for plant terrestrial adaptation.</title>
        <authorList>
            <person name="Hori K."/>
            <person name="Maruyama F."/>
            <person name="Fujisawa T."/>
            <person name="Togashi T."/>
            <person name="Yamamoto N."/>
            <person name="Seo M."/>
            <person name="Sato S."/>
            <person name="Yamada T."/>
            <person name="Mori H."/>
            <person name="Tajima N."/>
            <person name="Moriyama T."/>
            <person name="Ikeuchi M."/>
            <person name="Watanabe M."/>
            <person name="Wada H."/>
            <person name="Kobayashi K."/>
            <person name="Saito M."/>
            <person name="Masuda T."/>
            <person name="Sasaki-Sekimoto Y."/>
            <person name="Mashiguchi K."/>
            <person name="Awai K."/>
            <person name="Shimojima M."/>
            <person name="Masuda S."/>
            <person name="Iwai M."/>
            <person name="Nobusawa T."/>
            <person name="Narise T."/>
            <person name="Kondo S."/>
            <person name="Saito H."/>
            <person name="Sato R."/>
            <person name="Murakawa M."/>
            <person name="Ihara Y."/>
            <person name="Oshima-Yamada Y."/>
            <person name="Ohtaka K."/>
            <person name="Satoh M."/>
            <person name="Sonobe K."/>
            <person name="Ishii M."/>
            <person name="Ohtani R."/>
            <person name="Kanamori-Sato M."/>
            <person name="Honoki R."/>
            <person name="Miyazaki D."/>
            <person name="Mochizuki H."/>
            <person name="Umetsu J."/>
            <person name="Higashi K."/>
            <person name="Shibata D."/>
            <person name="Kamiya Y."/>
            <person name="Sato N."/>
            <person name="Nakamura Y."/>
            <person name="Tabata S."/>
            <person name="Ida S."/>
            <person name="Kurokawa K."/>
            <person name="Ohta H."/>
        </authorList>
    </citation>
    <scope>NUCLEOTIDE SEQUENCE [LARGE SCALE GENOMIC DNA]</scope>
    <source>
        <strain evidence="2 3">NIES-2285</strain>
    </source>
</reference>
<dbReference type="AlphaFoldDB" id="A0A1Y1I2B1"/>
<dbReference type="InterPro" id="IPR029068">
    <property type="entry name" value="Glyas_Bleomycin-R_OHBP_Dase"/>
</dbReference>
<name>A0A1Y1I2B1_KLENI</name>
<dbReference type="InterPro" id="IPR004360">
    <property type="entry name" value="Glyas_Fos-R_dOase_dom"/>
</dbReference>
<dbReference type="Gene3D" id="3.30.720.120">
    <property type="match status" value="1"/>
</dbReference>
<evidence type="ECO:0000313" key="2">
    <source>
        <dbReference type="EMBL" id="GAQ83321.1"/>
    </source>
</evidence>
<protein>
    <recommendedName>
        <fullName evidence="1">VOC domain-containing protein</fullName>
    </recommendedName>
</protein>
<dbReference type="EMBL" id="DF237093">
    <property type="protein sequence ID" value="GAQ83321.1"/>
    <property type="molecule type" value="Genomic_DNA"/>
</dbReference>
<sequence length="197" mass="22074">MRTAPQHRPESSCVEQCPLRRRRRRRPQNQLNSHHFPLTMGGKAKSYIREGEPHLKPFIVVRGADKALEFYQKALGAEELHRLRSPTGKVVHGAIRIQGCLLMIAEEDAENGFKSPELLGGSAGGFAVYYEDCDAAFKRAVEAGANVVHEVHDHFHGERCGTIQDPFGHQWAITTLIEDLTPEEVQKKIDDMMAPPS</sequence>
<dbReference type="Proteomes" id="UP000054558">
    <property type="component" value="Unassembled WGS sequence"/>
</dbReference>
<dbReference type="CDD" id="cd07246">
    <property type="entry name" value="VOC_like"/>
    <property type="match status" value="1"/>
</dbReference>
<dbReference type="OrthoDB" id="2013034at2759"/>
<keyword evidence="3" id="KW-1185">Reference proteome</keyword>
<gene>
    <name evidence="2" type="ORF">KFL_001440090</name>
</gene>
<dbReference type="PANTHER" id="PTHR34109:SF1">
    <property type="entry name" value="VOC DOMAIN-CONTAINING PROTEIN"/>
    <property type="match status" value="1"/>
</dbReference>